<accession>A0ABU0X9N6</accession>
<protein>
    <submittedName>
        <fullName evidence="2">Uncharacterized protein</fullName>
    </submittedName>
</protein>
<dbReference type="EMBL" id="NSDM01000024">
    <property type="protein sequence ID" value="MDQ2588851.1"/>
    <property type="molecule type" value="Genomic_DNA"/>
</dbReference>
<proteinExistence type="predicted"/>
<feature type="region of interest" description="Disordered" evidence="1">
    <location>
        <begin position="30"/>
        <end position="63"/>
    </location>
</feature>
<evidence type="ECO:0000313" key="3">
    <source>
        <dbReference type="Proteomes" id="UP001225605"/>
    </source>
</evidence>
<evidence type="ECO:0000313" key="2">
    <source>
        <dbReference type="EMBL" id="MDQ2588851.1"/>
    </source>
</evidence>
<sequence>MARSTDPRSTLVLLVGLGIGALTAGTLSHLTTADTEPSPGTPAYEAAVTPPDKRNLALHRTTP</sequence>
<gene>
    <name evidence="2" type="ORF">CKY47_33885</name>
</gene>
<evidence type="ECO:0000256" key="1">
    <source>
        <dbReference type="SAM" id="MobiDB-lite"/>
    </source>
</evidence>
<organism evidence="2 3">
    <name type="scientific">Saccharothrix yanglingensis</name>
    <dbReference type="NCBI Taxonomy" id="659496"/>
    <lineage>
        <taxon>Bacteria</taxon>
        <taxon>Bacillati</taxon>
        <taxon>Actinomycetota</taxon>
        <taxon>Actinomycetes</taxon>
        <taxon>Pseudonocardiales</taxon>
        <taxon>Pseudonocardiaceae</taxon>
        <taxon>Saccharothrix</taxon>
    </lineage>
</organism>
<dbReference type="Proteomes" id="UP001225605">
    <property type="component" value="Unassembled WGS sequence"/>
</dbReference>
<reference evidence="2 3" key="1">
    <citation type="submission" date="2017-06" db="EMBL/GenBank/DDBJ databases">
        <title>Cultured bacterium strain Saccharothrix yanglingensis Hhs.015.</title>
        <authorList>
            <person name="Xia Y."/>
        </authorList>
    </citation>
    <scope>NUCLEOTIDE SEQUENCE [LARGE SCALE GENOMIC DNA]</scope>
    <source>
        <strain evidence="2 3">Hhs.015</strain>
    </source>
</reference>
<comment type="caution">
    <text evidence="2">The sequence shown here is derived from an EMBL/GenBank/DDBJ whole genome shotgun (WGS) entry which is preliminary data.</text>
</comment>
<keyword evidence="3" id="KW-1185">Reference proteome</keyword>
<dbReference type="RefSeq" id="WP_306750516.1">
    <property type="nucleotide sequence ID" value="NZ_NSDM01000024.1"/>
</dbReference>
<name>A0ABU0X9N6_9PSEU</name>